<evidence type="ECO:0000313" key="1">
    <source>
        <dbReference type="EMBL" id="AGU15819.1"/>
    </source>
</evidence>
<dbReference type="KEGG" id="caz:CARG_08600"/>
<protein>
    <submittedName>
        <fullName evidence="1">Uncharacterized protein</fullName>
    </submittedName>
</protein>
<proteinExistence type="predicted"/>
<dbReference type="STRING" id="1348662.CARG_08600"/>
<reference evidence="1 2" key="1">
    <citation type="journal article" date="2013" name="Genome Announc.">
        <title>Whole-Genome Sequence of the Clinical Strain Corynebacterium argentoratense DSM 44202, Isolated from a Human Throat Specimen.</title>
        <authorList>
            <person name="Bomholt C."/>
            <person name="Glaub A."/>
            <person name="Gravermann K."/>
            <person name="Albersmeier A."/>
            <person name="Brinkrolf K."/>
            <person name="Ruckert C."/>
            <person name="Tauch A."/>
        </authorList>
    </citation>
    <scope>NUCLEOTIDE SEQUENCE [LARGE SCALE GENOMIC DNA]</scope>
    <source>
        <strain evidence="1">DSM 44202</strain>
    </source>
</reference>
<sequence length="48" mass="4862">MIDLFVQGVHLLVQGLGACLGAELLGGLCEVFANVLDGVGVVPNVPVD</sequence>
<evidence type="ECO:0000313" key="2">
    <source>
        <dbReference type="Proteomes" id="UP000016943"/>
    </source>
</evidence>
<dbReference type="AlphaFoldDB" id="U3GWX2"/>
<dbReference type="HOGENOM" id="CLU_3151737_0_0_11"/>
<name>U3GWX2_9CORY</name>
<dbReference type="Proteomes" id="UP000016943">
    <property type="component" value="Chromosome"/>
</dbReference>
<keyword evidence="2" id="KW-1185">Reference proteome</keyword>
<dbReference type="EMBL" id="CP006365">
    <property type="protein sequence ID" value="AGU15819.1"/>
    <property type="molecule type" value="Genomic_DNA"/>
</dbReference>
<accession>U3GWX2</accession>
<gene>
    <name evidence="1" type="ORF">CARG_08600</name>
</gene>
<organism evidence="1 2">
    <name type="scientific">Corynebacterium argentoratense DSM 44202</name>
    <dbReference type="NCBI Taxonomy" id="1348662"/>
    <lineage>
        <taxon>Bacteria</taxon>
        <taxon>Bacillati</taxon>
        <taxon>Actinomycetota</taxon>
        <taxon>Actinomycetes</taxon>
        <taxon>Mycobacteriales</taxon>
        <taxon>Corynebacteriaceae</taxon>
        <taxon>Corynebacterium</taxon>
    </lineage>
</organism>